<dbReference type="OrthoDB" id="5380561at2"/>
<evidence type="ECO:0000313" key="1">
    <source>
        <dbReference type="EMBL" id="KLK91740.1"/>
    </source>
</evidence>
<dbReference type="STRING" id="1225564.AA309_18460"/>
<proteinExistence type="predicted"/>
<evidence type="ECO:0000313" key="2">
    <source>
        <dbReference type="Proteomes" id="UP000035489"/>
    </source>
</evidence>
<organism evidence="1 2">
    <name type="scientific">Microvirga vignae</name>
    <dbReference type="NCBI Taxonomy" id="1225564"/>
    <lineage>
        <taxon>Bacteria</taxon>
        <taxon>Pseudomonadati</taxon>
        <taxon>Pseudomonadota</taxon>
        <taxon>Alphaproteobacteria</taxon>
        <taxon>Hyphomicrobiales</taxon>
        <taxon>Methylobacteriaceae</taxon>
        <taxon>Microvirga</taxon>
    </lineage>
</organism>
<dbReference type="EMBL" id="LCYG01000046">
    <property type="protein sequence ID" value="KLK91740.1"/>
    <property type="molecule type" value="Genomic_DNA"/>
</dbReference>
<keyword evidence="2" id="KW-1185">Reference proteome</keyword>
<name>A0A0H1R927_9HYPH</name>
<protein>
    <submittedName>
        <fullName evidence="1">Uncharacterized protein</fullName>
    </submittedName>
</protein>
<dbReference type="PATRIC" id="fig|1225564.3.peg.4833"/>
<dbReference type="Proteomes" id="UP000035489">
    <property type="component" value="Unassembled WGS sequence"/>
</dbReference>
<dbReference type="RefSeq" id="WP_047190488.1">
    <property type="nucleotide sequence ID" value="NZ_LCYG01000046.1"/>
</dbReference>
<gene>
    <name evidence="1" type="ORF">AA309_18460</name>
</gene>
<reference evidence="1 2" key="1">
    <citation type="submission" date="2015-05" db="EMBL/GenBank/DDBJ databases">
        <title>Draft genome sequence of Microvirga vignae strain BR3299, a novel nitrogen fixing bacteria isolated from Brazil semi-aired region.</title>
        <authorList>
            <person name="Zilli J.E."/>
            <person name="Passos S.R."/>
            <person name="Leite J."/>
            <person name="Baldani J.I."/>
            <person name="Xavier G.R."/>
            <person name="Rumjaneck N.G."/>
            <person name="Simoes-Araujo J.L."/>
        </authorList>
    </citation>
    <scope>NUCLEOTIDE SEQUENCE [LARGE SCALE GENOMIC DNA]</scope>
    <source>
        <strain evidence="1 2">BR3299</strain>
    </source>
</reference>
<accession>A0A0H1R927</accession>
<dbReference type="AlphaFoldDB" id="A0A0H1R927"/>
<sequence length="86" mass="9230">MTDDSIYLDNAVFTKLGSGSLAVPKLLSSAFFRVGTKALDENDHIIYDKTAGDRHYDADASGQGTVMAFAKVTANLALSYKDLLVV</sequence>
<comment type="caution">
    <text evidence="1">The sequence shown here is derived from an EMBL/GenBank/DDBJ whole genome shotgun (WGS) entry which is preliminary data.</text>
</comment>